<keyword evidence="3" id="KW-1185">Reference proteome</keyword>
<dbReference type="GO" id="GO:0003824">
    <property type="term" value="F:catalytic activity"/>
    <property type="evidence" value="ECO:0007669"/>
    <property type="project" value="InterPro"/>
</dbReference>
<dbReference type="SUPFAM" id="SSF101262">
    <property type="entry name" value="Methenyltetrahydrofolate cyclohydrolase-like"/>
    <property type="match status" value="1"/>
</dbReference>
<sequence>MTLDTRALDRFLDDVASARVAPAGGTGAAVAGALGTALCEMVCVHSADTTGGTLADVRDDLRTERDHLSDLAAADAAVVDDLFAAADGPDEAGLKRATGVPITTAEACLTVLELAVDVTERGSPTAVADAVTGVLLVDAALHASLRTARHNLDRIADPSFVAVIEERTAEIEVRADDARDRAMGNAEAR</sequence>
<dbReference type="Gene3D" id="1.20.120.680">
    <property type="entry name" value="Formiminotetrahydrofolate cyclodeaminase monomer, up-and-down helical bundle"/>
    <property type="match status" value="1"/>
</dbReference>
<accession>A0A6B9FAI4</accession>
<dbReference type="KEGG" id="hra:EI982_13340"/>
<evidence type="ECO:0000259" key="1">
    <source>
        <dbReference type="Pfam" id="PF04961"/>
    </source>
</evidence>
<organism evidence="2 3">
    <name type="scientific">Haloplanus rallus</name>
    <dbReference type="NCBI Taxonomy" id="1816183"/>
    <lineage>
        <taxon>Archaea</taxon>
        <taxon>Methanobacteriati</taxon>
        <taxon>Methanobacteriota</taxon>
        <taxon>Stenosarchaea group</taxon>
        <taxon>Halobacteria</taxon>
        <taxon>Halobacteriales</taxon>
        <taxon>Haloferacaceae</taxon>
        <taxon>Haloplanus</taxon>
    </lineage>
</organism>
<reference evidence="2 3" key="1">
    <citation type="submission" date="2018-12" db="EMBL/GenBank/DDBJ databases">
        <title>Complete genome sequence of Haloplanus rallus MBLA0036.</title>
        <authorList>
            <person name="Nam Y.-d."/>
            <person name="Kang J."/>
            <person name="Chung W.-H."/>
            <person name="Park Y.S."/>
        </authorList>
    </citation>
    <scope>NUCLEOTIDE SEQUENCE [LARGE SCALE GENOMIC DNA]</scope>
    <source>
        <strain evidence="2 3">MBLA0036</strain>
    </source>
</reference>
<dbReference type="EMBL" id="CP034345">
    <property type="protein sequence ID" value="QGX95707.1"/>
    <property type="molecule type" value="Genomic_DNA"/>
</dbReference>
<dbReference type="InterPro" id="IPR036178">
    <property type="entry name" value="Formintransfe-cycloase-like_sf"/>
</dbReference>
<gene>
    <name evidence="2" type="ORF">EI982_13340</name>
</gene>
<proteinExistence type="predicted"/>
<protein>
    <submittedName>
        <fullName evidence="2">Formimidoyltetrahydrofolate cyclodeaminase</fullName>
    </submittedName>
</protein>
<dbReference type="OrthoDB" id="214546at2157"/>
<dbReference type="RefSeq" id="WP_157690167.1">
    <property type="nucleotide sequence ID" value="NZ_CP034345.1"/>
</dbReference>
<evidence type="ECO:0000313" key="2">
    <source>
        <dbReference type="EMBL" id="QGX95707.1"/>
    </source>
</evidence>
<evidence type="ECO:0000313" key="3">
    <source>
        <dbReference type="Proteomes" id="UP000428325"/>
    </source>
</evidence>
<dbReference type="Pfam" id="PF04961">
    <property type="entry name" value="FTCD_C"/>
    <property type="match status" value="1"/>
</dbReference>
<dbReference type="AlphaFoldDB" id="A0A6B9FAI4"/>
<feature type="domain" description="Cyclodeaminase/cyclohydrolase" evidence="1">
    <location>
        <begin position="8"/>
        <end position="168"/>
    </location>
</feature>
<dbReference type="InterPro" id="IPR007044">
    <property type="entry name" value="Cyclodeamin/CycHdrlase"/>
</dbReference>
<dbReference type="GeneID" id="43370545"/>
<name>A0A6B9FAI4_9EURY</name>
<dbReference type="Proteomes" id="UP000428325">
    <property type="component" value="Chromosome"/>
</dbReference>